<dbReference type="Proteomes" id="UP001209570">
    <property type="component" value="Unassembled WGS sequence"/>
</dbReference>
<keyword evidence="1" id="KW-0175">Coiled coil</keyword>
<comment type="caution">
    <text evidence="3">The sequence shown here is derived from an EMBL/GenBank/DDBJ whole genome shotgun (WGS) entry which is preliminary data.</text>
</comment>
<evidence type="ECO:0000256" key="1">
    <source>
        <dbReference type="SAM" id="Coils"/>
    </source>
</evidence>
<feature type="region of interest" description="Disordered" evidence="2">
    <location>
        <begin position="1"/>
        <end position="49"/>
    </location>
</feature>
<accession>A0AAD5MF35</accession>
<dbReference type="EMBL" id="JAKCXM010000046">
    <property type="protein sequence ID" value="KAJ0405392.1"/>
    <property type="molecule type" value="Genomic_DNA"/>
</dbReference>
<evidence type="ECO:0000313" key="3">
    <source>
        <dbReference type="EMBL" id="KAJ0405392.1"/>
    </source>
</evidence>
<proteinExistence type="predicted"/>
<feature type="compositionally biased region" description="Pro residues" evidence="2">
    <location>
        <begin position="37"/>
        <end position="46"/>
    </location>
</feature>
<name>A0AAD5MF35_PYTIN</name>
<dbReference type="AlphaFoldDB" id="A0AAD5MF35"/>
<evidence type="ECO:0000256" key="2">
    <source>
        <dbReference type="SAM" id="MobiDB-lite"/>
    </source>
</evidence>
<protein>
    <submittedName>
        <fullName evidence="3">Uncharacterized protein</fullName>
    </submittedName>
</protein>
<reference evidence="3" key="1">
    <citation type="submission" date="2021-12" db="EMBL/GenBank/DDBJ databases">
        <title>Prjna785345.</title>
        <authorList>
            <person name="Rujirawat T."/>
            <person name="Krajaejun T."/>
        </authorList>
    </citation>
    <scope>NUCLEOTIDE SEQUENCE</scope>
    <source>
        <strain evidence="3">Pi057C3</strain>
    </source>
</reference>
<keyword evidence="4" id="KW-1185">Reference proteome</keyword>
<gene>
    <name evidence="3" type="ORF">P43SY_000271</name>
</gene>
<evidence type="ECO:0000313" key="4">
    <source>
        <dbReference type="Proteomes" id="UP001209570"/>
    </source>
</evidence>
<organism evidence="3 4">
    <name type="scientific">Pythium insidiosum</name>
    <name type="common">Pythiosis disease agent</name>
    <dbReference type="NCBI Taxonomy" id="114742"/>
    <lineage>
        <taxon>Eukaryota</taxon>
        <taxon>Sar</taxon>
        <taxon>Stramenopiles</taxon>
        <taxon>Oomycota</taxon>
        <taxon>Peronosporomycetes</taxon>
        <taxon>Pythiales</taxon>
        <taxon>Pythiaceae</taxon>
        <taxon>Pythium</taxon>
    </lineage>
</organism>
<feature type="coiled-coil region" evidence="1">
    <location>
        <begin position="92"/>
        <end position="173"/>
    </location>
</feature>
<sequence>MAAMRASGLSASTRLRPTQERARAASRMPKTPCASAAPPPPPPAPPSALEANADAAMDAKDSATLAKDTLSKTANLSAVDATMQLRVLCRKFAALTEKVKDETRIREEAEREVRRLKALLEGNDAPVIASTRSEAHALIKELKESQERLKQELRQEKEKNALLVSRALELEKEKNALLSSTSAVALHGVNNRTSTGMVSAADRYLSVMIES</sequence>